<comment type="caution">
    <text evidence="2">The sequence shown here is derived from an EMBL/GenBank/DDBJ whole genome shotgun (WGS) entry which is preliminary data.</text>
</comment>
<proteinExistence type="predicted"/>
<dbReference type="AlphaFoldDB" id="A0A9D4ZK96"/>
<feature type="region of interest" description="Disordered" evidence="1">
    <location>
        <begin position="105"/>
        <end position="125"/>
    </location>
</feature>
<evidence type="ECO:0000256" key="1">
    <source>
        <dbReference type="SAM" id="MobiDB-lite"/>
    </source>
</evidence>
<sequence>PKSTLLVTVLIQEIMVKTQRGVIVRACQEQRAVMDRARKKRRASCSVNESFDVLLKKISGPKKLAEESADDTDAERQVLLPVLGDVDDLAQKCIFPRLATSASSKIAPGEQAVGPPSFRCCHPQA</sequence>
<name>A0A9D4ZK96_ADICA</name>
<dbReference type="EMBL" id="JABFUD020000008">
    <property type="protein sequence ID" value="KAI5076957.1"/>
    <property type="molecule type" value="Genomic_DNA"/>
</dbReference>
<organism evidence="2 3">
    <name type="scientific">Adiantum capillus-veneris</name>
    <name type="common">Maidenhair fern</name>
    <dbReference type="NCBI Taxonomy" id="13818"/>
    <lineage>
        <taxon>Eukaryota</taxon>
        <taxon>Viridiplantae</taxon>
        <taxon>Streptophyta</taxon>
        <taxon>Embryophyta</taxon>
        <taxon>Tracheophyta</taxon>
        <taxon>Polypodiopsida</taxon>
        <taxon>Polypodiidae</taxon>
        <taxon>Polypodiales</taxon>
        <taxon>Pteridineae</taxon>
        <taxon>Pteridaceae</taxon>
        <taxon>Vittarioideae</taxon>
        <taxon>Adiantum</taxon>
    </lineage>
</organism>
<reference evidence="2" key="1">
    <citation type="submission" date="2021-01" db="EMBL/GenBank/DDBJ databases">
        <title>Adiantum capillus-veneris genome.</title>
        <authorList>
            <person name="Fang Y."/>
            <person name="Liao Q."/>
        </authorList>
    </citation>
    <scope>NUCLEOTIDE SEQUENCE</scope>
    <source>
        <strain evidence="2">H3</strain>
        <tissue evidence="2">Leaf</tissue>
    </source>
</reference>
<evidence type="ECO:0000313" key="2">
    <source>
        <dbReference type="EMBL" id="KAI5076957.1"/>
    </source>
</evidence>
<accession>A0A9D4ZK96</accession>
<keyword evidence="3" id="KW-1185">Reference proteome</keyword>
<evidence type="ECO:0000313" key="3">
    <source>
        <dbReference type="Proteomes" id="UP000886520"/>
    </source>
</evidence>
<feature type="non-terminal residue" evidence="2">
    <location>
        <position position="1"/>
    </location>
</feature>
<gene>
    <name evidence="2" type="ORF">GOP47_0009022</name>
</gene>
<protein>
    <submittedName>
        <fullName evidence="2">Uncharacterized protein</fullName>
    </submittedName>
</protein>
<dbReference type="Proteomes" id="UP000886520">
    <property type="component" value="Chromosome 8"/>
</dbReference>